<protein>
    <submittedName>
        <fullName evidence="3">Mitochondrial DNA topoisomerase</fullName>
    </submittedName>
</protein>
<dbReference type="GO" id="GO:0003917">
    <property type="term" value="F:DNA topoisomerase type I (single strand cut, ATP-independent) activity"/>
    <property type="evidence" value="ECO:0007669"/>
    <property type="project" value="InterPro"/>
</dbReference>
<feature type="compositionally biased region" description="Acidic residues" evidence="1">
    <location>
        <begin position="278"/>
        <end position="304"/>
    </location>
</feature>
<evidence type="ECO:0000256" key="1">
    <source>
        <dbReference type="SAM" id="MobiDB-lite"/>
    </source>
</evidence>
<dbReference type="GO" id="GO:0006260">
    <property type="term" value="P:DNA replication"/>
    <property type="evidence" value="ECO:0007669"/>
    <property type="project" value="TreeGrafter"/>
</dbReference>
<keyword evidence="3" id="KW-0413">Isomerase</keyword>
<evidence type="ECO:0000313" key="3">
    <source>
        <dbReference type="EMBL" id="ATE87015.1"/>
    </source>
</evidence>
<dbReference type="EMBL" id="MF599468">
    <property type="protein sequence ID" value="ATE87015.1"/>
    <property type="molecule type" value="Genomic_DNA"/>
</dbReference>
<feature type="domain" description="DNA topoisomerase I DNA binding eukaryotic-type" evidence="2">
    <location>
        <begin position="72"/>
        <end position="263"/>
    </location>
</feature>
<dbReference type="GO" id="GO:0007059">
    <property type="term" value="P:chromosome segregation"/>
    <property type="evidence" value="ECO:0007669"/>
    <property type="project" value="TreeGrafter"/>
</dbReference>
<dbReference type="Gene3D" id="2.170.11.10">
    <property type="entry name" value="DNA Topoisomerase I, domain 2"/>
    <property type="match status" value="1"/>
</dbReference>
<dbReference type="InterPro" id="IPR051062">
    <property type="entry name" value="Topoisomerase_IB"/>
</dbReference>
<dbReference type="Pfam" id="PF02919">
    <property type="entry name" value="Topoisom_I_N"/>
    <property type="match status" value="1"/>
</dbReference>
<dbReference type="InterPro" id="IPR036202">
    <property type="entry name" value="TopoI_DNA-bd_euk_N_sf"/>
</dbReference>
<dbReference type="PANTHER" id="PTHR10290">
    <property type="entry name" value="DNA TOPOISOMERASE I"/>
    <property type="match status" value="1"/>
</dbReference>
<reference evidence="3" key="2">
    <citation type="journal article" date="2017" name="Sci. Rep.">
        <title>Characterization of a new member of Iridoviridae, Shrimp hemocyte iridescent virus (SHIV), found in white leg shrimp (Litopenaeus vannamei).</title>
        <authorList>
            <person name="Qiu L."/>
            <person name="Chen M.M."/>
            <person name="Wan X.Y."/>
            <person name="Li C."/>
            <person name="Zhang Q.L."/>
            <person name="Wang R.Y."/>
            <person name="Cheng D.Y."/>
            <person name="Dong X."/>
            <person name="Yang B."/>
            <person name="Wang X.H."/>
            <person name="Xiang J.H."/>
            <person name="Huang J."/>
        </authorList>
    </citation>
    <scope>NUCLEOTIDE SEQUENCE [LARGE SCALE GENOMIC DNA]</scope>
    <source>
        <strain evidence="3">20141215</strain>
    </source>
</reference>
<proteinExistence type="predicted"/>
<evidence type="ECO:0000313" key="4">
    <source>
        <dbReference type="Proteomes" id="UP000297192"/>
    </source>
</evidence>
<dbReference type="InterPro" id="IPR013030">
    <property type="entry name" value="DNA_topo_DNA_db_N_dom2"/>
</dbReference>
<dbReference type="GO" id="GO:0006265">
    <property type="term" value="P:DNA topological change"/>
    <property type="evidence" value="ECO:0007669"/>
    <property type="project" value="InterPro"/>
</dbReference>
<dbReference type="SUPFAM" id="SSF56741">
    <property type="entry name" value="Eukaryotic DNA topoisomerase I, N-terminal DNA-binding fragment"/>
    <property type="match status" value="1"/>
</dbReference>
<dbReference type="Gene3D" id="1.10.10.41">
    <property type="entry name" value="Yeast DNA topoisomerase - domain 1"/>
    <property type="match status" value="1"/>
</dbReference>
<reference evidence="3" key="1">
    <citation type="journal article" date="2017" name="Arch. Virol.">
        <title>Complete genome sequence of shrimp hemocyte iridescent virus (SHIV) isolated from white leg shrimp, Litopenaeus vannamei.</title>
        <authorList>
            <person name="Qiu L."/>
            <person name="Chen M.M."/>
            <person name="Wang R.Y."/>
            <person name="Wan X.Y."/>
            <person name="Li C."/>
            <person name="Zhang Q.L."/>
            <person name="Dong X."/>
            <person name="Yang B."/>
            <person name="Xiang J.H."/>
            <person name="Huang J."/>
        </authorList>
    </citation>
    <scope>NUCLEOTIDE SEQUENCE [LARGE SCALE GENOMIC DNA]</scope>
    <source>
        <strain evidence="3">20141215</strain>
    </source>
</reference>
<gene>
    <name evidence="3" type="primary">6L</name>
</gene>
<name>A0A291B0I3_9VIRU</name>
<accession>A0A291B0I3</accession>
<dbReference type="PANTHER" id="PTHR10290:SF3">
    <property type="entry name" value="DNA TOPOISOMERASE 1"/>
    <property type="match status" value="1"/>
</dbReference>
<dbReference type="InterPro" id="IPR013034">
    <property type="entry name" value="DNA_topo_DNA_db_N_dom1"/>
</dbReference>
<dbReference type="RefSeq" id="YP_010084758.1">
    <property type="nucleotide sequence ID" value="NC_055165.1"/>
</dbReference>
<feature type="region of interest" description="Disordered" evidence="1">
    <location>
        <begin position="278"/>
        <end position="334"/>
    </location>
</feature>
<sequence length="445" mass="52052">MAKFCFTANRTNAISYLKQFYEKINVDIEIDEENPRESCIILKNEGDREIFLDLNKKLSKMDGFSHPYLIPNWKFISHKGPFLPQYAKRKYFKSKLIGKDGREYILSPREERVAFLYPSISEKNKSDEIFMQNFWRDFKTYTKVPFENLNDVIWTNVIANYNTFSKRQYVPDVSRFSSVEIDGMKYPATPFAAEDFYIFTGKDESKRGRIRRSIEPRDVILNLSPGALKQIPHIDEFKQVVYKPGVKWAAKWNDPLTDKVTYMDIVFGNGQIVENYTDDDDYGLDLSSSDDESEEKDRDDETDDAASYRDSDTDSDSGPDTDVDEDDELEYQEEEQLRISEIERRRLERALEESIPIEEKLDFNSLDESELNLPLVFIETPKHQWFYVNEACISGFKVVKNLEKVSNKILRLIAESALMGLRKGNPPVPELNKHLIEYAYKRNVF</sequence>
<keyword evidence="4" id="KW-1185">Reference proteome</keyword>
<dbReference type="InterPro" id="IPR008336">
    <property type="entry name" value="TopoI_DNA-bd_euk"/>
</dbReference>
<evidence type="ECO:0000259" key="2">
    <source>
        <dbReference type="Pfam" id="PF02919"/>
    </source>
</evidence>
<dbReference type="GO" id="GO:0003677">
    <property type="term" value="F:DNA binding"/>
    <property type="evidence" value="ECO:0007669"/>
    <property type="project" value="InterPro"/>
</dbReference>
<organism evidence="3">
    <name type="scientific">Shrimp hemocyte iridescent virus</name>
    <dbReference type="NCBI Taxonomy" id="2039780"/>
    <lineage>
        <taxon>Viruses</taxon>
        <taxon>Varidnaviria</taxon>
        <taxon>Bamfordvirae</taxon>
        <taxon>Nucleocytoviricota</taxon>
        <taxon>Megaviricetes</taxon>
        <taxon>Pimascovirales</taxon>
        <taxon>Pimascovirales incertae sedis</taxon>
        <taxon>Iridoviridae</taxon>
        <taxon>Betairidovirinae</taxon>
        <taxon>Decapodiridovirus</taxon>
        <taxon>Decapodiridovirus litopenaeus1</taxon>
        <taxon>Decapod iridescent virus 1</taxon>
    </lineage>
</organism>
<dbReference type="GeneID" id="65099778"/>
<dbReference type="KEGG" id="vg:65099778"/>
<feature type="compositionally biased region" description="Acidic residues" evidence="1">
    <location>
        <begin position="313"/>
        <end position="334"/>
    </location>
</feature>
<dbReference type="Proteomes" id="UP000297192">
    <property type="component" value="Segment"/>
</dbReference>